<reference evidence="3" key="1">
    <citation type="journal article" date="2019" name="Int. J. Syst. Evol. Microbiol.">
        <title>The Global Catalogue of Microorganisms (GCM) 10K type strain sequencing project: providing services to taxonomists for standard genome sequencing and annotation.</title>
        <authorList>
            <consortium name="The Broad Institute Genomics Platform"/>
            <consortium name="The Broad Institute Genome Sequencing Center for Infectious Disease"/>
            <person name="Wu L."/>
            <person name="Ma J."/>
        </authorList>
    </citation>
    <scope>NUCLEOTIDE SEQUENCE [LARGE SCALE GENOMIC DNA]</scope>
    <source>
        <strain evidence="3">CGMCC 4.7241</strain>
    </source>
</reference>
<protein>
    <submittedName>
        <fullName evidence="2">Phosphotransferase enzyme family protein</fullName>
    </submittedName>
</protein>
<dbReference type="Proteomes" id="UP001595699">
    <property type="component" value="Unassembled WGS sequence"/>
</dbReference>
<dbReference type="SUPFAM" id="SSF56112">
    <property type="entry name" value="Protein kinase-like (PK-like)"/>
    <property type="match status" value="1"/>
</dbReference>
<dbReference type="Pfam" id="PF01636">
    <property type="entry name" value="APH"/>
    <property type="match status" value="1"/>
</dbReference>
<gene>
    <name evidence="2" type="ORF">ACFOUW_09200</name>
</gene>
<dbReference type="RefSeq" id="WP_205117242.1">
    <property type="nucleotide sequence ID" value="NZ_JAFBCM010000001.1"/>
</dbReference>
<evidence type="ECO:0000259" key="1">
    <source>
        <dbReference type="Pfam" id="PF01636"/>
    </source>
</evidence>
<comment type="caution">
    <text evidence="2">The sequence shown here is derived from an EMBL/GenBank/DDBJ whole genome shotgun (WGS) entry which is preliminary data.</text>
</comment>
<accession>A0ABV7Y8L0</accession>
<dbReference type="InterPro" id="IPR011009">
    <property type="entry name" value="Kinase-like_dom_sf"/>
</dbReference>
<dbReference type="EMBL" id="JBHRZH010000006">
    <property type="protein sequence ID" value="MFC3761016.1"/>
    <property type="molecule type" value="Genomic_DNA"/>
</dbReference>
<dbReference type="Gene3D" id="3.90.1200.10">
    <property type="match status" value="1"/>
</dbReference>
<proteinExistence type="predicted"/>
<evidence type="ECO:0000313" key="2">
    <source>
        <dbReference type="EMBL" id="MFC3761016.1"/>
    </source>
</evidence>
<sequence>MDDSRASPSAALLSLVRSEYGLAVSGDERDLGGSYNLNLLVAGSFVVRVYGSWVSAERVAAVQGVREGLRLAGWPIAPLRRALSGADFVAFGQRVVEVETYVDAGSPMASWDELSAGLPWLARLHDALRCGPCPPAVTEAPVANHLFAARVHEDTEEAFAALRSWVSTATERRYLAAAEQLVAVVAEVDRFEVPAQLVHGDFWHNNVILDGSRLVRLGDFDFLGVRPRVDDLALTLFFANEHHGRDDLSQARIDQLRRLVDRYDEASEHPLTEVERAALPYAIARTPLTFVRDLADGTPFHRQELVDLRGPEYEWALRALDDPRWLSLGGTAP</sequence>
<evidence type="ECO:0000313" key="3">
    <source>
        <dbReference type="Proteomes" id="UP001595699"/>
    </source>
</evidence>
<organism evidence="2 3">
    <name type="scientific">Tenggerimyces flavus</name>
    <dbReference type="NCBI Taxonomy" id="1708749"/>
    <lineage>
        <taxon>Bacteria</taxon>
        <taxon>Bacillati</taxon>
        <taxon>Actinomycetota</taxon>
        <taxon>Actinomycetes</taxon>
        <taxon>Propionibacteriales</taxon>
        <taxon>Nocardioidaceae</taxon>
        <taxon>Tenggerimyces</taxon>
    </lineage>
</organism>
<dbReference type="InterPro" id="IPR002575">
    <property type="entry name" value="Aminoglycoside_PTrfase"/>
</dbReference>
<feature type="domain" description="Aminoglycoside phosphotransferase" evidence="1">
    <location>
        <begin position="41"/>
        <end position="252"/>
    </location>
</feature>
<name>A0ABV7Y8L0_9ACTN</name>
<keyword evidence="3" id="KW-1185">Reference proteome</keyword>